<dbReference type="AlphaFoldDB" id="A0A0B7INF8"/>
<gene>
    <name evidence="1" type="ORF">CCAN11_2410025</name>
</gene>
<protein>
    <submittedName>
        <fullName evidence="1">Uncharacterized protein</fullName>
    </submittedName>
</protein>
<dbReference type="EMBL" id="CDOK01000159">
    <property type="protein sequence ID" value="CEN52129.1"/>
    <property type="molecule type" value="Genomic_DNA"/>
</dbReference>
<reference evidence="2" key="1">
    <citation type="submission" date="2015-01" db="EMBL/GenBank/DDBJ databases">
        <authorList>
            <person name="MANFREDI Pablo"/>
        </authorList>
    </citation>
    <scope>NUCLEOTIDE SEQUENCE [LARGE SCALE GENOMIC DNA]</scope>
    <source>
        <strain evidence="2">Cc11</strain>
    </source>
</reference>
<evidence type="ECO:0000313" key="1">
    <source>
        <dbReference type="EMBL" id="CEN52129.1"/>
    </source>
</evidence>
<proteinExistence type="predicted"/>
<organism evidence="1 2">
    <name type="scientific">Capnocytophaga canimorsus</name>
    <dbReference type="NCBI Taxonomy" id="28188"/>
    <lineage>
        <taxon>Bacteria</taxon>
        <taxon>Pseudomonadati</taxon>
        <taxon>Bacteroidota</taxon>
        <taxon>Flavobacteriia</taxon>
        <taxon>Flavobacteriales</taxon>
        <taxon>Flavobacteriaceae</taxon>
        <taxon>Capnocytophaga</taxon>
    </lineage>
</organism>
<dbReference type="Proteomes" id="UP000039370">
    <property type="component" value="Unassembled WGS sequence"/>
</dbReference>
<name>A0A0B7INF8_9FLAO</name>
<accession>A0A0B7INF8</accession>
<sequence>MKYLVAFIGLICFNLSLYSQEETKESEKFVRHFSYGSFFEDGEWGEAQKSNSTFVFNINDNGDILWYRPDGNKEYFRKISRIEKGKTDDGVEYQAVGLLDEKGNEFLLALYENGVLVLIYHKDFAVRFEP</sequence>
<evidence type="ECO:0000313" key="2">
    <source>
        <dbReference type="Proteomes" id="UP000039370"/>
    </source>
</evidence>